<evidence type="ECO:0000256" key="4">
    <source>
        <dbReference type="ARBA" id="ARBA00023008"/>
    </source>
</evidence>
<feature type="region of interest" description="Disordered" evidence="8">
    <location>
        <begin position="397"/>
        <end position="426"/>
    </location>
</feature>
<keyword evidence="6" id="KW-0804">Transcription</keyword>
<evidence type="ECO:0000256" key="2">
    <source>
        <dbReference type="ARBA" id="ARBA00022723"/>
    </source>
</evidence>
<dbReference type="GO" id="GO:0045944">
    <property type="term" value="P:positive regulation of transcription by RNA polymerase II"/>
    <property type="evidence" value="ECO:0007669"/>
    <property type="project" value="TreeGrafter"/>
</dbReference>
<dbReference type="GO" id="GO:0005507">
    <property type="term" value="F:copper ion binding"/>
    <property type="evidence" value="ECO:0007669"/>
    <property type="project" value="InterPro"/>
</dbReference>
<dbReference type="FunFam" id="3.90.430.10:FF:000001">
    <property type="entry name" value="Copper fist DNA-binding protein"/>
    <property type="match status" value="1"/>
</dbReference>
<name>A0A5C3LF22_9AGAR</name>
<feature type="compositionally biased region" description="Basic and acidic residues" evidence="8">
    <location>
        <begin position="414"/>
        <end position="424"/>
    </location>
</feature>
<keyword evidence="3" id="KW-0862">Zinc</keyword>
<dbReference type="PRINTS" id="PR00617">
    <property type="entry name" value="COPPERFIST"/>
</dbReference>
<dbReference type="InterPro" id="IPR036395">
    <property type="entry name" value="Cu_fist_DNA-bd_dom_sf"/>
</dbReference>
<dbReference type="Gene3D" id="3.90.430.10">
    <property type="entry name" value="Copper fist DNA-binding domain"/>
    <property type="match status" value="1"/>
</dbReference>
<dbReference type="SUPFAM" id="SSF57879">
    <property type="entry name" value="Zinc domain conserved in yeast copper-regulated transcription factors"/>
    <property type="match status" value="1"/>
</dbReference>
<keyword evidence="4" id="KW-0186">Copper</keyword>
<feature type="region of interest" description="Disordered" evidence="8">
    <location>
        <begin position="185"/>
        <end position="212"/>
    </location>
</feature>
<dbReference type="Pfam" id="PF00649">
    <property type="entry name" value="Copper-fist"/>
    <property type="match status" value="1"/>
</dbReference>
<gene>
    <name evidence="10" type="ORF">BDQ12DRAFT_93825</name>
</gene>
<comment type="subcellular location">
    <subcellularLocation>
        <location evidence="1">Nucleus</location>
    </subcellularLocation>
</comment>
<evidence type="ECO:0000256" key="3">
    <source>
        <dbReference type="ARBA" id="ARBA00022833"/>
    </source>
</evidence>
<keyword evidence="11" id="KW-1185">Reference proteome</keyword>
<proteinExistence type="predicted"/>
<sequence length="505" mass="54541">MVFISTKKYACETCIKGHRSSACKHTDRPLFEIKKKGRPVTQCEHCRELRKTKQVHVKCLCESKVESPVRPSPPLGKKGNIKVPESAAFPNGLPQALEASVAQQLAEGASSDSDHGGIHNSCSCSFGGECHCCTPRKGAPRSKRKQSNAQVMPGDGTSQCYRDGRVASSANVMARMSELRPVLPRPTSYEDVTSGPFHDPSSGVTHGHSSRHHDNVFSPYGRAYDHSHQQIPGSPQSMPYATDLGQLMMTPTTDVTWSSSPTADHNFTAACDCGENCGCAGCFYHMRAGNIPISGATCTNPGTCNSCFDCTILSLPSGPDATPNTALSIPSPTDADAIDEWVRQVSFPQNQIAEEYTIDVRDEQNYSTGWNQQYATASSYQTRLSPHNARMNDQFLTVPDLSRSRSPSTSSQSSREHVLSDDVAHPYSPTGRVHGYFGAGARSMPQLSMGRPAIRTNASCCSSTSVSSSPAVLGAPYAVSNPDSEGSSDDYRTQYEPSFEGLRIH</sequence>
<protein>
    <recommendedName>
        <fullName evidence="9">Copper-fist domain-containing protein</fullName>
    </recommendedName>
</protein>
<evidence type="ECO:0000313" key="11">
    <source>
        <dbReference type="Proteomes" id="UP000308652"/>
    </source>
</evidence>
<feature type="compositionally biased region" description="Low complexity" evidence="8">
    <location>
        <begin position="459"/>
        <end position="469"/>
    </location>
</feature>
<dbReference type="GO" id="GO:0000981">
    <property type="term" value="F:DNA-binding transcription factor activity, RNA polymerase II-specific"/>
    <property type="evidence" value="ECO:0007669"/>
    <property type="project" value="TreeGrafter"/>
</dbReference>
<dbReference type="SMART" id="SM01090">
    <property type="entry name" value="Copper-fist"/>
    <property type="match status" value="1"/>
</dbReference>
<feature type="region of interest" description="Disordered" evidence="8">
    <location>
        <begin position="137"/>
        <end position="162"/>
    </location>
</feature>
<evidence type="ECO:0000256" key="7">
    <source>
        <dbReference type="ARBA" id="ARBA00023242"/>
    </source>
</evidence>
<dbReference type="SMART" id="SM00412">
    <property type="entry name" value="Cu_FIST"/>
    <property type="match status" value="1"/>
</dbReference>
<dbReference type="PROSITE" id="PS50073">
    <property type="entry name" value="COPPER_FIST_2"/>
    <property type="match status" value="1"/>
</dbReference>
<accession>A0A5C3LF22</accession>
<dbReference type="GO" id="GO:0006878">
    <property type="term" value="P:intracellular copper ion homeostasis"/>
    <property type="evidence" value="ECO:0007669"/>
    <property type="project" value="TreeGrafter"/>
</dbReference>
<evidence type="ECO:0000313" key="10">
    <source>
        <dbReference type="EMBL" id="TFK31704.1"/>
    </source>
</evidence>
<evidence type="ECO:0000259" key="9">
    <source>
        <dbReference type="PROSITE" id="PS50073"/>
    </source>
</evidence>
<evidence type="ECO:0000256" key="8">
    <source>
        <dbReference type="SAM" id="MobiDB-lite"/>
    </source>
</evidence>
<dbReference type="InterPro" id="IPR051763">
    <property type="entry name" value="Copper_Homeo_Regul"/>
</dbReference>
<dbReference type="AlphaFoldDB" id="A0A5C3LF22"/>
<dbReference type="InterPro" id="IPR001083">
    <property type="entry name" value="Cu_fist_DNA-bd_dom"/>
</dbReference>
<evidence type="ECO:0000256" key="5">
    <source>
        <dbReference type="ARBA" id="ARBA00023015"/>
    </source>
</evidence>
<feature type="region of interest" description="Disordered" evidence="8">
    <location>
        <begin position="459"/>
        <end position="505"/>
    </location>
</feature>
<evidence type="ECO:0000256" key="1">
    <source>
        <dbReference type="ARBA" id="ARBA00004123"/>
    </source>
</evidence>
<keyword evidence="5" id="KW-0805">Transcription regulation</keyword>
<dbReference type="GO" id="GO:0005634">
    <property type="term" value="C:nucleus"/>
    <property type="evidence" value="ECO:0007669"/>
    <property type="project" value="UniProtKB-SubCell"/>
</dbReference>
<feature type="compositionally biased region" description="Low complexity" evidence="8">
    <location>
        <begin position="404"/>
        <end position="413"/>
    </location>
</feature>
<dbReference type="PANTHER" id="PTHR28088">
    <property type="entry name" value="TRANSCRIPTIONAL ACTIVATOR HAA1-RELATED"/>
    <property type="match status" value="1"/>
</dbReference>
<dbReference type="GO" id="GO:0006879">
    <property type="term" value="P:intracellular iron ion homeostasis"/>
    <property type="evidence" value="ECO:0007669"/>
    <property type="project" value="TreeGrafter"/>
</dbReference>
<organism evidence="10 11">
    <name type="scientific">Crucibulum laeve</name>
    <dbReference type="NCBI Taxonomy" id="68775"/>
    <lineage>
        <taxon>Eukaryota</taxon>
        <taxon>Fungi</taxon>
        <taxon>Dikarya</taxon>
        <taxon>Basidiomycota</taxon>
        <taxon>Agaricomycotina</taxon>
        <taxon>Agaricomycetes</taxon>
        <taxon>Agaricomycetidae</taxon>
        <taxon>Agaricales</taxon>
        <taxon>Agaricineae</taxon>
        <taxon>Nidulariaceae</taxon>
        <taxon>Crucibulum</taxon>
    </lineage>
</organism>
<keyword evidence="7" id="KW-0539">Nucleus</keyword>
<feature type="domain" description="Copper-fist" evidence="9">
    <location>
        <begin position="1"/>
        <end position="40"/>
    </location>
</feature>
<evidence type="ECO:0000256" key="6">
    <source>
        <dbReference type="ARBA" id="ARBA00023163"/>
    </source>
</evidence>
<dbReference type="PROSITE" id="PS01119">
    <property type="entry name" value="COPPER_FIST_1"/>
    <property type="match status" value="1"/>
</dbReference>
<dbReference type="OrthoDB" id="5600085at2759"/>
<dbReference type="EMBL" id="ML213716">
    <property type="protein sequence ID" value="TFK31704.1"/>
    <property type="molecule type" value="Genomic_DNA"/>
</dbReference>
<dbReference type="Proteomes" id="UP000308652">
    <property type="component" value="Unassembled WGS sequence"/>
</dbReference>
<dbReference type="PANTHER" id="PTHR28088:SF5">
    <property type="entry name" value="TRANSCRIPTIONAL ACTIVATOR HAA1-RELATED"/>
    <property type="match status" value="1"/>
</dbReference>
<keyword evidence="2" id="KW-0479">Metal-binding</keyword>
<dbReference type="STRING" id="68775.A0A5C3LF22"/>
<dbReference type="GO" id="GO:0000978">
    <property type="term" value="F:RNA polymerase II cis-regulatory region sequence-specific DNA binding"/>
    <property type="evidence" value="ECO:0007669"/>
    <property type="project" value="TreeGrafter"/>
</dbReference>
<reference evidence="10 11" key="1">
    <citation type="journal article" date="2019" name="Nat. Ecol. Evol.">
        <title>Megaphylogeny resolves global patterns of mushroom evolution.</title>
        <authorList>
            <person name="Varga T."/>
            <person name="Krizsan K."/>
            <person name="Foldi C."/>
            <person name="Dima B."/>
            <person name="Sanchez-Garcia M."/>
            <person name="Sanchez-Ramirez S."/>
            <person name="Szollosi G.J."/>
            <person name="Szarkandi J.G."/>
            <person name="Papp V."/>
            <person name="Albert L."/>
            <person name="Andreopoulos W."/>
            <person name="Angelini C."/>
            <person name="Antonin V."/>
            <person name="Barry K.W."/>
            <person name="Bougher N.L."/>
            <person name="Buchanan P."/>
            <person name="Buyck B."/>
            <person name="Bense V."/>
            <person name="Catcheside P."/>
            <person name="Chovatia M."/>
            <person name="Cooper J."/>
            <person name="Damon W."/>
            <person name="Desjardin D."/>
            <person name="Finy P."/>
            <person name="Geml J."/>
            <person name="Haridas S."/>
            <person name="Hughes K."/>
            <person name="Justo A."/>
            <person name="Karasinski D."/>
            <person name="Kautmanova I."/>
            <person name="Kiss B."/>
            <person name="Kocsube S."/>
            <person name="Kotiranta H."/>
            <person name="LaButti K.M."/>
            <person name="Lechner B.E."/>
            <person name="Liimatainen K."/>
            <person name="Lipzen A."/>
            <person name="Lukacs Z."/>
            <person name="Mihaltcheva S."/>
            <person name="Morgado L.N."/>
            <person name="Niskanen T."/>
            <person name="Noordeloos M.E."/>
            <person name="Ohm R.A."/>
            <person name="Ortiz-Santana B."/>
            <person name="Ovrebo C."/>
            <person name="Racz N."/>
            <person name="Riley R."/>
            <person name="Savchenko A."/>
            <person name="Shiryaev A."/>
            <person name="Soop K."/>
            <person name="Spirin V."/>
            <person name="Szebenyi C."/>
            <person name="Tomsovsky M."/>
            <person name="Tulloss R.E."/>
            <person name="Uehling J."/>
            <person name="Grigoriev I.V."/>
            <person name="Vagvolgyi C."/>
            <person name="Papp T."/>
            <person name="Martin F.M."/>
            <person name="Miettinen O."/>
            <person name="Hibbett D.S."/>
            <person name="Nagy L.G."/>
        </authorList>
    </citation>
    <scope>NUCLEOTIDE SEQUENCE [LARGE SCALE GENOMIC DNA]</scope>
    <source>
        <strain evidence="10 11">CBS 166.37</strain>
    </source>
</reference>